<dbReference type="AlphaFoldDB" id="A0AAV8QL92"/>
<evidence type="ECO:0000313" key="2">
    <source>
        <dbReference type="Proteomes" id="UP001222027"/>
    </source>
</evidence>
<dbReference type="Proteomes" id="UP001222027">
    <property type="component" value="Unassembled WGS sequence"/>
</dbReference>
<evidence type="ECO:0000313" key="1">
    <source>
        <dbReference type="EMBL" id="KAJ8484029.1"/>
    </source>
</evidence>
<accession>A0AAV8QL92</accession>
<sequence>MDGTLSCSRKELQVEKMELDVEEIVNHILFEWHLIFLNIGEKLLGQPQALQRYGVAITQMADIYDR</sequence>
<dbReference type="EMBL" id="JAQQAF010000005">
    <property type="protein sequence ID" value="KAJ8484029.1"/>
    <property type="molecule type" value="Genomic_DNA"/>
</dbReference>
<name>A0AAV8QL92_ENSVE</name>
<reference evidence="1 2" key="1">
    <citation type="submission" date="2022-12" db="EMBL/GenBank/DDBJ databases">
        <title>Chromosome-scale assembly of the Ensete ventricosum genome.</title>
        <authorList>
            <person name="Dussert Y."/>
            <person name="Stocks J."/>
            <person name="Wendawek A."/>
            <person name="Woldeyes F."/>
            <person name="Nichols R.A."/>
            <person name="Borrell J.S."/>
        </authorList>
    </citation>
    <scope>NUCLEOTIDE SEQUENCE [LARGE SCALE GENOMIC DNA]</scope>
    <source>
        <strain evidence="2">cv. Maze</strain>
        <tissue evidence="1">Seeds</tissue>
    </source>
</reference>
<comment type="caution">
    <text evidence="1">The sequence shown here is derived from an EMBL/GenBank/DDBJ whole genome shotgun (WGS) entry which is preliminary data.</text>
</comment>
<gene>
    <name evidence="1" type="ORF">OPV22_016514</name>
</gene>
<protein>
    <submittedName>
        <fullName evidence="1">Uncharacterized protein</fullName>
    </submittedName>
</protein>
<proteinExistence type="predicted"/>
<keyword evidence="2" id="KW-1185">Reference proteome</keyword>
<organism evidence="1 2">
    <name type="scientific">Ensete ventricosum</name>
    <name type="common">Abyssinian banana</name>
    <name type="synonym">Musa ensete</name>
    <dbReference type="NCBI Taxonomy" id="4639"/>
    <lineage>
        <taxon>Eukaryota</taxon>
        <taxon>Viridiplantae</taxon>
        <taxon>Streptophyta</taxon>
        <taxon>Embryophyta</taxon>
        <taxon>Tracheophyta</taxon>
        <taxon>Spermatophyta</taxon>
        <taxon>Magnoliopsida</taxon>
        <taxon>Liliopsida</taxon>
        <taxon>Zingiberales</taxon>
        <taxon>Musaceae</taxon>
        <taxon>Ensete</taxon>
    </lineage>
</organism>